<dbReference type="SUPFAM" id="SSF49354">
    <property type="entry name" value="PapD-like"/>
    <property type="match status" value="1"/>
</dbReference>
<dbReference type="InterPro" id="IPR050643">
    <property type="entry name" value="Periplasmic_pilus_chap"/>
</dbReference>
<dbReference type="Pfam" id="PF00345">
    <property type="entry name" value="PapD_N"/>
    <property type="match status" value="1"/>
</dbReference>
<name>A0A437QFV4_9GAMM</name>
<dbReference type="GO" id="GO:0030288">
    <property type="term" value="C:outer membrane-bounded periplasmic space"/>
    <property type="evidence" value="ECO:0007669"/>
    <property type="project" value="InterPro"/>
</dbReference>
<feature type="domain" description="Pili assembly chaperone N-terminal" evidence="1">
    <location>
        <begin position="35"/>
        <end position="149"/>
    </location>
</feature>
<dbReference type="Proteomes" id="UP000283077">
    <property type="component" value="Unassembled WGS sequence"/>
</dbReference>
<protein>
    <submittedName>
        <fullName evidence="2">Molecular chaperone</fullName>
    </submittedName>
</protein>
<evidence type="ECO:0000259" key="1">
    <source>
        <dbReference type="Pfam" id="PF00345"/>
    </source>
</evidence>
<dbReference type="OrthoDB" id="511700at2"/>
<dbReference type="GO" id="GO:0071555">
    <property type="term" value="P:cell wall organization"/>
    <property type="evidence" value="ECO:0007669"/>
    <property type="project" value="InterPro"/>
</dbReference>
<reference evidence="2 3" key="1">
    <citation type="submission" date="2019-01" db="EMBL/GenBank/DDBJ databases">
        <authorList>
            <person name="Chen W.-M."/>
        </authorList>
    </citation>
    <scope>NUCLEOTIDE SEQUENCE [LARGE SCALE GENOMIC DNA]</scope>
    <source>
        <strain evidence="2 3">KYPC3</strain>
    </source>
</reference>
<sequence>MNTTCRHLCIAALLWLPALTCAKGLTIWPLIAELPPGSKAVAIYLDNQSDTAQQLQIRVKQWQQLQHKDQFSEQQTVLVSPPFVSIEPRQRQLVRLVYLNAGQVPVLAAEQSYRVLIDDVTAVNSKTGSQVHIRMRYSLPLFVGRPAEVPATNDAQPFNAYWQDKIQASLQLLPDGSCKFSLQNTGPSHLRLSQVQLIADGQPLWSAGEGLFSYLLANTEFSWTIGPEPTLQHTLTAGSQLQLQFESYRVPLTFPVAVISGSQ</sequence>
<dbReference type="InterPro" id="IPR013783">
    <property type="entry name" value="Ig-like_fold"/>
</dbReference>
<proteinExistence type="predicted"/>
<gene>
    <name evidence="2" type="ORF">EOE67_17010</name>
</gene>
<dbReference type="EMBL" id="SACS01000022">
    <property type="protein sequence ID" value="RVU33421.1"/>
    <property type="molecule type" value="Genomic_DNA"/>
</dbReference>
<dbReference type="PANTHER" id="PTHR30251">
    <property type="entry name" value="PILUS ASSEMBLY CHAPERONE"/>
    <property type="match status" value="1"/>
</dbReference>
<organism evidence="2 3">
    <name type="scientific">Rheinheimera riviphila</name>
    <dbReference type="NCBI Taxonomy" id="1834037"/>
    <lineage>
        <taxon>Bacteria</taxon>
        <taxon>Pseudomonadati</taxon>
        <taxon>Pseudomonadota</taxon>
        <taxon>Gammaproteobacteria</taxon>
        <taxon>Chromatiales</taxon>
        <taxon>Chromatiaceae</taxon>
        <taxon>Rheinheimera</taxon>
    </lineage>
</organism>
<dbReference type="InterPro" id="IPR008962">
    <property type="entry name" value="PapD-like_sf"/>
</dbReference>
<comment type="caution">
    <text evidence="2">The sequence shown here is derived from an EMBL/GenBank/DDBJ whole genome shotgun (WGS) entry which is preliminary data.</text>
</comment>
<dbReference type="RefSeq" id="WP_127700529.1">
    <property type="nucleotide sequence ID" value="NZ_SACS01000022.1"/>
</dbReference>
<dbReference type="Gene3D" id="2.60.40.10">
    <property type="entry name" value="Immunoglobulins"/>
    <property type="match status" value="1"/>
</dbReference>
<keyword evidence="3" id="KW-1185">Reference proteome</keyword>
<evidence type="ECO:0000313" key="3">
    <source>
        <dbReference type="Proteomes" id="UP000283077"/>
    </source>
</evidence>
<dbReference type="AlphaFoldDB" id="A0A437QFV4"/>
<evidence type="ECO:0000313" key="2">
    <source>
        <dbReference type="EMBL" id="RVU33421.1"/>
    </source>
</evidence>
<dbReference type="InterPro" id="IPR016147">
    <property type="entry name" value="Pili_assmbl_chaperone_N"/>
</dbReference>
<dbReference type="PANTHER" id="PTHR30251:SF4">
    <property type="entry name" value="SLR1668 PROTEIN"/>
    <property type="match status" value="1"/>
</dbReference>
<accession>A0A437QFV4</accession>